<organism evidence="2 3">
    <name type="scientific">Durusdinium trenchii</name>
    <dbReference type="NCBI Taxonomy" id="1381693"/>
    <lineage>
        <taxon>Eukaryota</taxon>
        <taxon>Sar</taxon>
        <taxon>Alveolata</taxon>
        <taxon>Dinophyceae</taxon>
        <taxon>Suessiales</taxon>
        <taxon>Symbiodiniaceae</taxon>
        <taxon>Durusdinium</taxon>
    </lineage>
</organism>
<dbReference type="SUPFAM" id="SSF49785">
    <property type="entry name" value="Galactose-binding domain-like"/>
    <property type="match status" value="1"/>
</dbReference>
<dbReference type="InterPro" id="IPR008979">
    <property type="entry name" value="Galactose-bd-like_sf"/>
</dbReference>
<proteinExistence type="predicted"/>
<dbReference type="InterPro" id="IPR000421">
    <property type="entry name" value="FA58C"/>
</dbReference>
<protein>
    <recommendedName>
        <fullName evidence="1">F5/8 type C domain-containing protein</fullName>
    </recommendedName>
</protein>
<accession>A0ABP0QVL8</accession>
<reference evidence="2 3" key="1">
    <citation type="submission" date="2024-02" db="EMBL/GenBank/DDBJ databases">
        <authorList>
            <person name="Chen Y."/>
            <person name="Shah S."/>
            <person name="Dougan E. K."/>
            <person name="Thang M."/>
            <person name="Chan C."/>
        </authorList>
    </citation>
    <scope>NUCLEOTIDE SEQUENCE [LARGE SCALE GENOMIC DNA]</scope>
</reference>
<evidence type="ECO:0000259" key="1">
    <source>
        <dbReference type="Pfam" id="PF00754"/>
    </source>
</evidence>
<dbReference type="SUPFAM" id="SSF50370">
    <property type="entry name" value="Ricin B-like lectins"/>
    <property type="match status" value="1"/>
</dbReference>
<keyword evidence="3" id="KW-1185">Reference proteome</keyword>
<dbReference type="InterPro" id="IPR035992">
    <property type="entry name" value="Ricin_B-like_lectins"/>
</dbReference>
<dbReference type="Gene3D" id="2.60.120.260">
    <property type="entry name" value="Galactose-binding domain-like"/>
    <property type="match status" value="1"/>
</dbReference>
<evidence type="ECO:0000313" key="3">
    <source>
        <dbReference type="Proteomes" id="UP001642484"/>
    </source>
</evidence>
<dbReference type="Pfam" id="PF00754">
    <property type="entry name" value="F5_F8_type_C"/>
    <property type="match status" value="1"/>
</dbReference>
<dbReference type="Proteomes" id="UP001642484">
    <property type="component" value="Unassembled WGS sequence"/>
</dbReference>
<evidence type="ECO:0000313" key="2">
    <source>
        <dbReference type="EMBL" id="CAK9091910.1"/>
    </source>
</evidence>
<sequence>MPLASSFLGHPAMLISGASAKKELCLVAKEGIPQMETCEDAVRAGDGREIWHLSKGALVALDGRCLLRQGRNLRLGSCDEQPGQVWELLGTDQLQLSPGGLCLTVSAEPSVDVAQNQSAHASSSIDAYHTAAQAVDGNDSSYWAADPEAETAMFEVAFPAAKLKVLEINWESVPDSFKLQTSMDGLHWRDAYSVHENLLRAHRSRIHLKGVEANSVRLQVHGSDGIGIREFKLFSLKHSTGLENCQTPKMARDKWFLSSVAEFDPTVRLRTPAPVSSNAVTDESWVVDGRPGQRLVASFTDALSPDELKPLTQFRQQHRRTLDGFLCAAAFVQDGNVYTNCTDAPTPEGGSGREWCYLDPQLQQDFGSPSWGYCAPVVDYDALRRQ</sequence>
<dbReference type="PROSITE" id="PS50231">
    <property type="entry name" value="RICIN_B_LECTIN"/>
    <property type="match status" value="1"/>
</dbReference>
<comment type="caution">
    <text evidence="2">The sequence shown here is derived from an EMBL/GenBank/DDBJ whole genome shotgun (WGS) entry which is preliminary data.</text>
</comment>
<dbReference type="EMBL" id="CAXAMN010025028">
    <property type="protein sequence ID" value="CAK9091910.1"/>
    <property type="molecule type" value="Genomic_DNA"/>
</dbReference>
<gene>
    <name evidence="2" type="ORF">CCMP2556_LOCUS44037</name>
</gene>
<feature type="domain" description="F5/8 type C" evidence="1">
    <location>
        <begin position="119"/>
        <end position="228"/>
    </location>
</feature>
<dbReference type="InterPro" id="IPR036943">
    <property type="entry name" value="FN_type2_sf"/>
</dbReference>
<name>A0ABP0QVL8_9DINO</name>
<dbReference type="Gene3D" id="2.10.10.10">
    <property type="entry name" value="Fibronectin, type II, collagen-binding"/>
    <property type="match status" value="1"/>
</dbReference>